<dbReference type="Gene3D" id="3.30.1330.40">
    <property type="entry name" value="RutC-like"/>
    <property type="match status" value="1"/>
</dbReference>
<dbReference type="EMBL" id="LT840185">
    <property type="protein sequence ID" value="SMF66039.1"/>
    <property type="molecule type" value="Genomic_DNA"/>
</dbReference>
<evidence type="ECO:0000256" key="1">
    <source>
        <dbReference type="SAM" id="SignalP"/>
    </source>
</evidence>
<dbReference type="Proteomes" id="UP000192934">
    <property type="component" value="Chromosome I"/>
</dbReference>
<protein>
    <submittedName>
        <fullName evidence="2">Enamine deaminase RidA, house cleaning of reactive enamine intermediates, YjgF/YER057c/UK114 family</fullName>
    </submittedName>
</protein>
<feature type="signal peptide" evidence="1">
    <location>
        <begin position="1"/>
        <end position="25"/>
    </location>
</feature>
<sequence length="162" mass="17019">MITPLRLAKAGALAFAAVFPGPLFAQARTAETVLMSENAAHRASQESYGYADAVIAGDLVFLSGIVAGKAPGETDLKPAYERLFKQIGAILKRAGADYGDIVDMTSFHTDITAEIDAMSAVQKQYLGSPPPAWTAIDVDRLLPDGGITEIKIVARRKAAAAG</sequence>
<dbReference type="SUPFAM" id="SSF55298">
    <property type="entry name" value="YjgF-like"/>
    <property type="match status" value="1"/>
</dbReference>
<dbReference type="InterPro" id="IPR006175">
    <property type="entry name" value="YjgF/YER057c/UK114"/>
</dbReference>
<dbReference type="PANTHER" id="PTHR11803:SF44">
    <property type="entry name" value="RUTC FAMILY PROTEIN YJGH"/>
    <property type="match status" value="1"/>
</dbReference>
<evidence type="ECO:0000313" key="3">
    <source>
        <dbReference type="Proteomes" id="UP000192934"/>
    </source>
</evidence>
<accession>A0A1X7G8U8</accession>
<dbReference type="AlphaFoldDB" id="A0A1X7G8U8"/>
<keyword evidence="3" id="KW-1185">Reference proteome</keyword>
<gene>
    <name evidence="2" type="ORF">SAMN06295910_1358</name>
</gene>
<feature type="chain" id="PRO_5012236886" evidence="1">
    <location>
        <begin position="26"/>
        <end position="162"/>
    </location>
</feature>
<dbReference type="STRING" id="941907.SAMN06295910_1358"/>
<dbReference type="OrthoDB" id="9809792at2"/>
<dbReference type="InterPro" id="IPR035959">
    <property type="entry name" value="RutC-like_sf"/>
</dbReference>
<dbReference type="PANTHER" id="PTHR11803">
    <property type="entry name" value="2-IMINOBUTANOATE/2-IMINOPROPANOATE DEAMINASE RIDA"/>
    <property type="match status" value="1"/>
</dbReference>
<evidence type="ECO:0000313" key="2">
    <source>
        <dbReference type="EMBL" id="SMF66039.1"/>
    </source>
</evidence>
<dbReference type="Pfam" id="PF01042">
    <property type="entry name" value="Ribonuc_L-PSP"/>
    <property type="match status" value="1"/>
</dbReference>
<dbReference type="GO" id="GO:0019239">
    <property type="term" value="F:deaminase activity"/>
    <property type="evidence" value="ECO:0007669"/>
    <property type="project" value="TreeGrafter"/>
</dbReference>
<dbReference type="GO" id="GO:0005829">
    <property type="term" value="C:cytosol"/>
    <property type="evidence" value="ECO:0007669"/>
    <property type="project" value="TreeGrafter"/>
</dbReference>
<proteinExistence type="predicted"/>
<keyword evidence="1" id="KW-0732">Signal</keyword>
<organism evidence="2 3">
    <name type="scientific">Allosphingosinicella indica</name>
    <dbReference type="NCBI Taxonomy" id="941907"/>
    <lineage>
        <taxon>Bacteria</taxon>
        <taxon>Pseudomonadati</taxon>
        <taxon>Pseudomonadota</taxon>
        <taxon>Alphaproteobacteria</taxon>
        <taxon>Sphingomonadales</taxon>
        <taxon>Sphingomonadaceae</taxon>
        <taxon>Allosphingosinicella</taxon>
    </lineage>
</organism>
<dbReference type="RefSeq" id="WP_085218100.1">
    <property type="nucleotide sequence ID" value="NZ_LT840185.1"/>
</dbReference>
<name>A0A1X7G8U8_9SPHN</name>
<reference evidence="3" key="1">
    <citation type="submission" date="2017-04" db="EMBL/GenBank/DDBJ databases">
        <authorList>
            <person name="Varghese N."/>
            <person name="Submissions S."/>
        </authorList>
    </citation>
    <scope>NUCLEOTIDE SEQUENCE [LARGE SCALE GENOMIC DNA]</scope>
    <source>
        <strain evidence="3">Dd16</strain>
    </source>
</reference>